<dbReference type="Proteomes" id="UP000287033">
    <property type="component" value="Unassembled WGS sequence"/>
</dbReference>
<evidence type="ECO:0000313" key="1">
    <source>
        <dbReference type="EMBL" id="GCC25841.1"/>
    </source>
</evidence>
<reference evidence="1 2" key="1">
    <citation type="journal article" date="2018" name="Nat. Ecol. Evol.">
        <title>Shark genomes provide insights into elasmobranch evolution and the origin of vertebrates.</title>
        <authorList>
            <person name="Hara Y"/>
            <person name="Yamaguchi K"/>
            <person name="Onimaru K"/>
            <person name="Kadota M"/>
            <person name="Koyanagi M"/>
            <person name="Keeley SD"/>
            <person name="Tatsumi K"/>
            <person name="Tanaka K"/>
            <person name="Motone F"/>
            <person name="Kageyama Y"/>
            <person name="Nozu R"/>
            <person name="Adachi N"/>
            <person name="Nishimura O"/>
            <person name="Nakagawa R"/>
            <person name="Tanegashima C"/>
            <person name="Kiyatake I"/>
            <person name="Matsumoto R"/>
            <person name="Murakumo K"/>
            <person name="Nishida K"/>
            <person name="Terakita A"/>
            <person name="Kuratani S"/>
            <person name="Sato K"/>
            <person name="Hyodo S Kuraku.S."/>
        </authorList>
    </citation>
    <scope>NUCLEOTIDE SEQUENCE [LARGE SCALE GENOMIC DNA]</scope>
</reference>
<keyword evidence="2" id="KW-1185">Reference proteome</keyword>
<accession>A0A401S628</accession>
<comment type="caution">
    <text evidence="1">The sequence shown here is derived from an EMBL/GenBank/DDBJ whole genome shotgun (WGS) entry which is preliminary data.</text>
</comment>
<sequence>MVLKFLFCFLPSNIPQWNLTPIKRRPEPAIQAGNRFISQRLLVFLPKRASKAGFERENIGNAQTVSQH</sequence>
<name>A0A401S628_CHIPU</name>
<proteinExistence type="predicted"/>
<evidence type="ECO:0000313" key="2">
    <source>
        <dbReference type="Proteomes" id="UP000287033"/>
    </source>
</evidence>
<organism evidence="1 2">
    <name type="scientific">Chiloscyllium punctatum</name>
    <name type="common">Brownbanded bambooshark</name>
    <name type="synonym">Hemiscyllium punctatum</name>
    <dbReference type="NCBI Taxonomy" id="137246"/>
    <lineage>
        <taxon>Eukaryota</taxon>
        <taxon>Metazoa</taxon>
        <taxon>Chordata</taxon>
        <taxon>Craniata</taxon>
        <taxon>Vertebrata</taxon>
        <taxon>Chondrichthyes</taxon>
        <taxon>Elasmobranchii</taxon>
        <taxon>Galeomorphii</taxon>
        <taxon>Galeoidea</taxon>
        <taxon>Orectolobiformes</taxon>
        <taxon>Hemiscylliidae</taxon>
        <taxon>Chiloscyllium</taxon>
    </lineage>
</organism>
<gene>
    <name evidence="1" type="ORF">chiPu_0004252</name>
</gene>
<dbReference type="EMBL" id="BEZZ01000100">
    <property type="protein sequence ID" value="GCC25841.1"/>
    <property type="molecule type" value="Genomic_DNA"/>
</dbReference>
<dbReference type="AlphaFoldDB" id="A0A401S628"/>
<protein>
    <submittedName>
        <fullName evidence="1">Uncharacterized protein</fullName>
    </submittedName>
</protein>